<dbReference type="Proteomes" id="UP001595974">
    <property type="component" value="Unassembled WGS sequence"/>
</dbReference>
<protein>
    <submittedName>
        <fullName evidence="1">Uncharacterized protein</fullName>
    </submittedName>
</protein>
<comment type="caution">
    <text evidence="1">The sequence shown here is derived from an EMBL/GenBank/DDBJ whole genome shotgun (WGS) entry which is preliminary data.</text>
</comment>
<dbReference type="RefSeq" id="WP_096450273.1">
    <property type="nucleotide sequence ID" value="NZ_JBHSOG010000049.1"/>
</dbReference>
<dbReference type="EMBL" id="JBHSOG010000049">
    <property type="protein sequence ID" value="MFC5770148.1"/>
    <property type="molecule type" value="Genomic_DNA"/>
</dbReference>
<name>A0ABW1ASW7_9RHOO</name>
<evidence type="ECO:0000313" key="2">
    <source>
        <dbReference type="Proteomes" id="UP001595974"/>
    </source>
</evidence>
<keyword evidence="2" id="KW-1185">Reference proteome</keyword>
<sequence length="88" mass="10079">MDSTASIDHPLAIVTQRLFEDEPSERQQEIAREVIAFYENGRDDVFFSIADQMLTKAVTQKIESHLKKLIALSEERSVNGFSFEFEIA</sequence>
<organism evidence="1 2">
    <name type="scientific">Thauera sinica</name>
    <dbReference type="NCBI Taxonomy" id="2665146"/>
    <lineage>
        <taxon>Bacteria</taxon>
        <taxon>Pseudomonadati</taxon>
        <taxon>Pseudomonadota</taxon>
        <taxon>Betaproteobacteria</taxon>
        <taxon>Rhodocyclales</taxon>
        <taxon>Zoogloeaceae</taxon>
        <taxon>Thauera</taxon>
    </lineage>
</organism>
<reference evidence="2" key="1">
    <citation type="journal article" date="2019" name="Int. J. Syst. Evol. Microbiol.">
        <title>The Global Catalogue of Microorganisms (GCM) 10K type strain sequencing project: providing services to taxonomists for standard genome sequencing and annotation.</title>
        <authorList>
            <consortium name="The Broad Institute Genomics Platform"/>
            <consortium name="The Broad Institute Genome Sequencing Center for Infectious Disease"/>
            <person name="Wu L."/>
            <person name="Ma J."/>
        </authorList>
    </citation>
    <scope>NUCLEOTIDE SEQUENCE [LARGE SCALE GENOMIC DNA]</scope>
    <source>
        <strain evidence="2">SHR3</strain>
    </source>
</reference>
<gene>
    <name evidence="1" type="ORF">ACFPTN_12270</name>
</gene>
<evidence type="ECO:0000313" key="1">
    <source>
        <dbReference type="EMBL" id="MFC5770148.1"/>
    </source>
</evidence>
<accession>A0ABW1ASW7</accession>
<proteinExistence type="predicted"/>